<protein>
    <submittedName>
        <fullName evidence="1">Uncharacterized protein</fullName>
    </submittedName>
</protein>
<reference evidence="1" key="1">
    <citation type="submission" date="2021-01" db="EMBL/GenBank/DDBJ databases">
        <title>Chromosome-level genome assembly of a human fungal pathogen reveals clustering of transcriptionally co-regulated genes.</title>
        <authorList>
            <person name="Voorhies M."/>
            <person name="Cohen S."/>
            <person name="Shea T.P."/>
            <person name="Petrus S."/>
            <person name="Munoz J.F."/>
            <person name="Poplawski S."/>
            <person name="Goldman W.E."/>
            <person name="Michael T."/>
            <person name="Cuomo C.A."/>
            <person name="Sil A."/>
            <person name="Beyhan S."/>
        </authorList>
    </citation>
    <scope>NUCLEOTIDE SEQUENCE</scope>
    <source>
        <strain evidence="1">H88</strain>
    </source>
</reference>
<dbReference type="Proteomes" id="UP000663419">
    <property type="component" value="Chromosome 3"/>
</dbReference>
<name>A0A8A1LGV2_AJEC8</name>
<evidence type="ECO:0000313" key="1">
    <source>
        <dbReference type="EMBL" id="QSS53279.1"/>
    </source>
</evidence>
<sequence>MDHQLFTNVFAVNREPIRLNYYPLSDFQETYRLCSVSNTFMPALHRAAANFLGRGSKMGKGTN</sequence>
<proteinExistence type="predicted"/>
<accession>A0A8A1LGV2</accession>
<gene>
    <name evidence="1" type="ORF">I7I53_00484</name>
</gene>
<organism evidence="1 2">
    <name type="scientific">Ajellomyces capsulatus (strain H88)</name>
    <name type="common">Darling's disease fungus</name>
    <name type="synonym">Histoplasma capsulatum</name>
    <dbReference type="NCBI Taxonomy" id="544711"/>
    <lineage>
        <taxon>Eukaryota</taxon>
        <taxon>Fungi</taxon>
        <taxon>Dikarya</taxon>
        <taxon>Ascomycota</taxon>
        <taxon>Pezizomycotina</taxon>
        <taxon>Eurotiomycetes</taxon>
        <taxon>Eurotiomycetidae</taxon>
        <taxon>Onygenales</taxon>
        <taxon>Ajellomycetaceae</taxon>
        <taxon>Histoplasma</taxon>
    </lineage>
</organism>
<dbReference type="AlphaFoldDB" id="A0A8A1LGV2"/>
<dbReference type="EMBL" id="CP069104">
    <property type="protein sequence ID" value="QSS53279.1"/>
    <property type="molecule type" value="Genomic_DNA"/>
</dbReference>
<dbReference type="VEuPathDB" id="FungiDB:I7I53_00484"/>
<evidence type="ECO:0000313" key="2">
    <source>
        <dbReference type="Proteomes" id="UP000663419"/>
    </source>
</evidence>